<dbReference type="InterPro" id="IPR037401">
    <property type="entry name" value="SnoaL-like"/>
</dbReference>
<dbReference type="InterPro" id="IPR032710">
    <property type="entry name" value="NTF2-like_dom_sf"/>
</dbReference>
<reference evidence="2 3" key="1">
    <citation type="submission" date="2020-04" db="EMBL/GenBank/DDBJ databases">
        <title>MicrobeNet Type strains.</title>
        <authorList>
            <person name="Nicholson A.C."/>
        </authorList>
    </citation>
    <scope>NUCLEOTIDE SEQUENCE [LARGE SCALE GENOMIC DNA]</scope>
    <source>
        <strain evidence="2 3">DSM 45078</strain>
    </source>
</reference>
<name>A0A846XKZ1_9NOCA</name>
<dbReference type="Proteomes" id="UP000565715">
    <property type="component" value="Unassembled WGS sequence"/>
</dbReference>
<accession>A0A846XKZ1</accession>
<evidence type="ECO:0000259" key="1">
    <source>
        <dbReference type="Pfam" id="PF12680"/>
    </source>
</evidence>
<comment type="caution">
    <text evidence="2">The sequence shown here is derived from an EMBL/GenBank/DDBJ whole genome shotgun (WGS) entry which is preliminary data.</text>
</comment>
<protein>
    <submittedName>
        <fullName evidence="2">Nuclear transport factor 2 family protein</fullName>
    </submittedName>
</protein>
<evidence type="ECO:0000313" key="2">
    <source>
        <dbReference type="EMBL" id="NKY35326.1"/>
    </source>
</evidence>
<sequence>MVTINDRNPKEFIADFICSFNDEIAHGDDDPAAVVDRYYTPDIVQHFDGHQMDREKLIAHVRPLRKNKPTSRVEVHEAIADGNRLAAHYTMYVHIRGKDLTIESGVFAEFAPDGRIRRQQIFFRDVPEDNADSGTQSAEAAPS</sequence>
<dbReference type="Gene3D" id="3.10.450.50">
    <property type="match status" value="1"/>
</dbReference>
<proteinExistence type="predicted"/>
<dbReference type="EMBL" id="JAAXOO010000005">
    <property type="protein sequence ID" value="NKY35326.1"/>
    <property type="molecule type" value="Genomic_DNA"/>
</dbReference>
<dbReference type="AlphaFoldDB" id="A0A846XKZ1"/>
<organism evidence="2 3">
    <name type="scientific">Nocardia speluncae</name>
    <dbReference type="NCBI Taxonomy" id="419477"/>
    <lineage>
        <taxon>Bacteria</taxon>
        <taxon>Bacillati</taxon>
        <taxon>Actinomycetota</taxon>
        <taxon>Actinomycetes</taxon>
        <taxon>Mycobacteriales</taxon>
        <taxon>Nocardiaceae</taxon>
        <taxon>Nocardia</taxon>
    </lineage>
</organism>
<dbReference type="SUPFAM" id="SSF54427">
    <property type="entry name" value="NTF2-like"/>
    <property type="match status" value="1"/>
</dbReference>
<feature type="domain" description="SnoaL-like" evidence="1">
    <location>
        <begin position="30"/>
        <end position="118"/>
    </location>
</feature>
<dbReference type="Pfam" id="PF12680">
    <property type="entry name" value="SnoaL_2"/>
    <property type="match status" value="1"/>
</dbReference>
<gene>
    <name evidence="2" type="ORF">HGA13_19955</name>
</gene>
<evidence type="ECO:0000313" key="3">
    <source>
        <dbReference type="Proteomes" id="UP000565715"/>
    </source>
</evidence>
<keyword evidence="3" id="KW-1185">Reference proteome</keyword>